<keyword evidence="1" id="KW-1133">Transmembrane helix</keyword>
<feature type="transmembrane region" description="Helical" evidence="1">
    <location>
        <begin position="12"/>
        <end position="36"/>
    </location>
</feature>
<comment type="caution">
    <text evidence="2">The sequence shown here is derived from an EMBL/GenBank/DDBJ whole genome shotgun (WGS) entry which is preliminary data.</text>
</comment>
<feature type="transmembrane region" description="Helical" evidence="1">
    <location>
        <begin position="163"/>
        <end position="180"/>
    </location>
</feature>
<accession>A0A2P8HSX2</accession>
<dbReference type="AlphaFoldDB" id="A0A2P8HSX2"/>
<feature type="transmembrane region" description="Helical" evidence="1">
    <location>
        <begin position="192"/>
        <end position="212"/>
    </location>
</feature>
<dbReference type="InterPro" id="IPR007354">
    <property type="entry name" value="CruF-like"/>
</dbReference>
<evidence type="ECO:0000313" key="3">
    <source>
        <dbReference type="Proteomes" id="UP000240971"/>
    </source>
</evidence>
<feature type="transmembrane region" description="Helical" evidence="1">
    <location>
        <begin position="256"/>
        <end position="278"/>
    </location>
</feature>
<keyword evidence="1" id="KW-0472">Membrane</keyword>
<reference evidence="2 3" key="1">
    <citation type="submission" date="2018-03" db="EMBL/GenBank/DDBJ databases">
        <title>Genomic Encyclopedia of Archaeal and Bacterial Type Strains, Phase II (KMG-II): from individual species to whole genera.</title>
        <authorList>
            <person name="Goeker M."/>
        </authorList>
    </citation>
    <scope>NUCLEOTIDE SEQUENCE [LARGE SCALE GENOMIC DNA]</scope>
    <source>
        <strain evidence="2 3">DSM 24859</strain>
    </source>
</reference>
<evidence type="ECO:0000313" key="2">
    <source>
        <dbReference type="EMBL" id="PSL49295.1"/>
    </source>
</evidence>
<evidence type="ECO:0000256" key="1">
    <source>
        <dbReference type="SAM" id="Phobius"/>
    </source>
</evidence>
<gene>
    <name evidence="2" type="ORF">CLV51_101626</name>
</gene>
<protein>
    <submittedName>
        <fullName evidence="2">Uncharacterized protein DUF422</fullName>
    </submittedName>
</protein>
<dbReference type="RefSeq" id="WP_106526542.1">
    <property type="nucleotide sequence ID" value="NZ_PYAW01000001.1"/>
</dbReference>
<proteinExistence type="predicted"/>
<feature type="transmembrane region" description="Helical" evidence="1">
    <location>
        <begin position="224"/>
        <end position="244"/>
    </location>
</feature>
<keyword evidence="3" id="KW-1185">Reference proteome</keyword>
<feature type="transmembrane region" description="Helical" evidence="1">
    <location>
        <begin position="284"/>
        <end position="305"/>
    </location>
</feature>
<dbReference type="OrthoDB" id="634831at2"/>
<organism evidence="2 3">
    <name type="scientific">Chitinophaga niastensis</name>
    <dbReference type="NCBI Taxonomy" id="536980"/>
    <lineage>
        <taxon>Bacteria</taxon>
        <taxon>Pseudomonadati</taxon>
        <taxon>Bacteroidota</taxon>
        <taxon>Chitinophagia</taxon>
        <taxon>Chitinophagales</taxon>
        <taxon>Chitinophagaceae</taxon>
        <taxon>Chitinophaga</taxon>
    </lineage>
</organism>
<name>A0A2P8HSX2_CHINA</name>
<dbReference type="Proteomes" id="UP000240971">
    <property type="component" value="Unassembled WGS sequence"/>
</dbReference>
<dbReference type="EMBL" id="PYAW01000001">
    <property type="protein sequence ID" value="PSL49295.1"/>
    <property type="molecule type" value="Genomic_DNA"/>
</dbReference>
<sequence length="317" mass="35802">MLPFANMPYGNAPGYCFPVTELCLYALLLICGLHAFKKGTGHVSWLLGGLGFGLLLEYVNVATNSGYVYGHFWLMLGTPPRDIPICIGCGWAVIIYSSRLFTDNFSLPLWAAAALDSLLALNIDMSMDVVAYRLHMWHWDWIGRGYPTEALTGQWFGVPYANFYGWLLVVFFYSLFGRLLEKVSITRIWKAILPLLSILISQVALWIFLFPLPNVLKQLFGISSMQRLVVLLIILISLVIIGFNKKRTVTTHYFPLAAWIVPAWFHVYFLGWLFLGGFAGENTWMTAFSIFNVALGFIVHTPMLLKKAPITILADTR</sequence>
<feature type="transmembrane region" description="Helical" evidence="1">
    <location>
        <begin position="43"/>
        <end position="61"/>
    </location>
</feature>
<keyword evidence="1" id="KW-0812">Transmembrane</keyword>
<dbReference type="Pfam" id="PF04240">
    <property type="entry name" value="Caroten_synth"/>
    <property type="match status" value="1"/>
</dbReference>